<gene>
    <name evidence="2" type="ORF">GJU40_02810</name>
</gene>
<dbReference type="InterPro" id="IPR025647">
    <property type="entry name" value="YceG_bac"/>
</dbReference>
<organism evidence="2 3">
    <name type="scientific">Metabacillus lacus</name>
    <dbReference type="NCBI Taxonomy" id="1983721"/>
    <lineage>
        <taxon>Bacteria</taxon>
        <taxon>Bacillati</taxon>
        <taxon>Bacillota</taxon>
        <taxon>Bacilli</taxon>
        <taxon>Bacillales</taxon>
        <taxon>Bacillaceae</taxon>
        <taxon>Metabacillus</taxon>
    </lineage>
</organism>
<feature type="domain" description="Putative component of 'biosynthetic module'" evidence="1">
    <location>
        <begin position="290"/>
        <end position="510"/>
    </location>
</feature>
<keyword evidence="3" id="KW-1185">Reference proteome</keyword>
<evidence type="ECO:0000313" key="2">
    <source>
        <dbReference type="EMBL" id="MRX71100.1"/>
    </source>
</evidence>
<accession>A0A7X2IWK4</accession>
<dbReference type="EMBL" id="WKKI01000003">
    <property type="protein sequence ID" value="MRX71100.1"/>
    <property type="molecule type" value="Genomic_DNA"/>
</dbReference>
<protein>
    <recommendedName>
        <fullName evidence="1">Putative component of 'biosynthetic module' domain-containing protein</fullName>
    </recommendedName>
</protein>
<sequence>MPMEGDRKIEILQAEMNIDNWLIQLSKSPVERKGFLETGGMLSLPALSVFVKNAPQQKIDSLVYDKKLSVHVLSSFMDNTISSDMLSSTEKILRYSRKKNMGREHAAKEIMLSLLPQLHPSLKEHFHQCTEEIFQRIHSGKLPYLVFKRVCIDLIKWSHNHLQIWVEEADFDLKQLPKIMWRGKASQSEQYFLLLLMKFGFDVVCFGQDEELVFTDVPLSSESMQMLSYHHQISESSKSTPASAAVEEKRTATPAYRASKEIEELLSEKNSLYYRPWQFREHRTSSLTLKTTYEEMFMIGKQPGSIRPGFQAGEDSVRIPVLFSKVLGVSKNRRRYWRAVQELMQQPQASTIKSFPFTRKTSSINPLHYSASLAEDSTVLDPEKMVLGEWWKYTSLPKGFQLALASAISRHCERPRLKQLKDETLFELQLYLFHQALQIPKDMLILLQNFDLPHDVPKLILYHNENNGYLTRSDAALLLLLNEFGIDLILFNPPGRLDLEKYIEEQYFDNHWLEEMSYGEGFREPSAVKRLLRKWF</sequence>
<dbReference type="Pfam" id="PF14266">
    <property type="entry name" value="YceG_bac"/>
    <property type="match status" value="2"/>
</dbReference>
<feature type="domain" description="Putative component of 'biosynthetic module'" evidence="1">
    <location>
        <begin position="60"/>
        <end position="266"/>
    </location>
</feature>
<dbReference type="OrthoDB" id="2421008at2"/>
<evidence type="ECO:0000259" key="1">
    <source>
        <dbReference type="Pfam" id="PF14266"/>
    </source>
</evidence>
<name>A0A7X2IWK4_9BACI</name>
<reference evidence="2 3" key="1">
    <citation type="submission" date="2019-11" db="EMBL/GenBank/DDBJ databases">
        <title>Bacillus lacus genome.</title>
        <authorList>
            <person name="Allen C.J."/>
            <person name="Newman J.D."/>
        </authorList>
    </citation>
    <scope>NUCLEOTIDE SEQUENCE [LARGE SCALE GENOMIC DNA]</scope>
    <source>
        <strain evidence="2 3">KCTC 33946</strain>
    </source>
</reference>
<comment type="caution">
    <text evidence="2">The sequence shown here is derived from an EMBL/GenBank/DDBJ whole genome shotgun (WGS) entry which is preliminary data.</text>
</comment>
<dbReference type="Proteomes" id="UP000448867">
    <property type="component" value="Unassembled WGS sequence"/>
</dbReference>
<evidence type="ECO:0000313" key="3">
    <source>
        <dbReference type="Proteomes" id="UP000448867"/>
    </source>
</evidence>
<dbReference type="AlphaFoldDB" id="A0A7X2IWK4"/>
<proteinExistence type="predicted"/>